<keyword evidence="10 14" id="KW-0472">Membrane</keyword>
<dbReference type="PANTHER" id="PTHR11035:SF3">
    <property type="entry name" value="VERY-LONG-CHAIN (3R)-3-HYDROXYACYL-COA DEHYDRATASE"/>
    <property type="match status" value="1"/>
</dbReference>
<comment type="function">
    <text evidence="14">Catalyzes the third of the four reactions of the long-chain fatty acids elongation cycle. This endoplasmic reticulum-bound enzymatic process, allows the addition of two carbons to the chain of long- and very long-chain fatty acids/VLCFAs per cycle. This enzyme catalyzes the dehydration of the 3-hydroxyacyl-CoA intermediate into trans-2,3-enoyl-CoA, within each cycle of fatty acid elongation. Thereby, it participates to the production of VLCFAs of different chain lengths that are involved in multiple biological processes as precursors of membrane lipids and lipid mediators.</text>
</comment>
<evidence type="ECO:0000256" key="5">
    <source>
        <dbReference type="ARBA" id="ARBA00022516"/>
    </source>
</evidence>
<comment type="subcellular location">
    <subcellularLocation>
        <location evidence="14">Endoplasmic reticulum membrane</location>
        <topology evidence="14">Multi-pass membrane protein</topology>
    </subcellularLocation>
    <subcellularLocation>
        <location evidence="1">Membrane</location>
        <topology evidence="1">Multi-pass membrane protein</topology>
    </subcellularLocation>
</comment>
<evidence type="ECO:0000256" key="3">
    <source>
        <dbReference type="ARBA" id="ARBA00007811"/>
    </source>
</evidence>
<feature type="transmembrane region" description="Helical" evidence="14">
    <location>
        <begin position="144"/>
        <end position="162"/>
    </location>
</feature>
<protein>
    <recommendedName>
        <fullName evidence="4 14">Very-long-chain (3R)-3-hydroxyacyl-CoA dehydratase</fullName>
        <ecNumber evidence="4 14">4.2.1.134</ecNumber>
    </recommendedName>
</protein>
<evidence type="ECO:0000256" key="7">
    <source>
        <dbReference type="ARBA" id="ARBA00022832"/>
    </source>
</evidence>
<reference evidence="15 16" key="1">
    <citation type="journal article" date="2024" name="IMA Fungus">
        <title>IMA Genome - F19 : A genome assembly and annotation guide to empower mycologists, including annotated draft genome sequences of Ceratocystis pirilliformis, Diaporthe australafricana, Fusarium ophioides, Paecilomyces lecythidis, and Sporothrix stenoceras.</title>
        <authorList>
            <person name="Aylward J."/>
            <person name="Wilson A.M."/>
            <person name="Visagie C.M."/>
            <person name="Spraker J."/>
            <person name="Barnes I."/>
            <person name="Buitendag C."/>
            <person name="Ceriani C."/>
            <person name="Del Mar Angel L."/>
            <person name="du Plessis D."/>
            <person name="Fuchs T."/>
            <person name="Gasser K."/>
            <person name="Kramer D."/>
            <person name="Li W."/>
            <person name="Munsamy K."/>
            <person name="Piso A."/>
            <person name="Price J.L."/>
            <person name="Sonnekus B."/>
            <person name="Thomas C."/>
            <person name="van der Nest A."/>
            <person name="van Dijk A."/>
            <person name="van Heerden A."/>
            <person name="van Vuuren N."/>
            <person name="Yilmaz N."/>
            <person name="Duong T.A."/>
            <person name="van der Merwe N.A."/>
            <person name="Wingfield M.J."/>
            <person name="Wingfield B.D."/>
        </authorList>
    </citation>
    <scope>NUCLEOTIDE SEQUENCE [LARGE SCALE GENOMIC DNA]</scope>
    <source>
        <strain evidence="15 16">CMW 18300</strain>
    </source>
</reference>
<evidence type="ECO:0000256" key="11">
    <source>
        <dbReference type="ARBA" id="ARBA00023160"/>
    </source>
</evidence>
<dbReference type="Proteomes" id="UP001583177">
    <property type="component" value="Unassembled WGS sequence"/>
</dbReference>
<evidence type="ECO:0000256" key="4">
    <source>
        <dbReference type="ARBA" id="ARBA00013122"/>
    </source>
</evidence>
<keyword evidence="11 14" id="KW-0275">Fatty acid biosynthesis</keyword>
<dbReference type="PANTHER" id="PTHR11035">
    <property type="entry name" value="VERY-LONG-CHAIN (3R)-3-HYDROXYACYL-COA DEHYDRATASE"/>
    <property type="match status" value="1"/>
</dbReference>
<feature type="transmembrane region" description="Helical" evidence="14">
    <location>
        <begin position="12"/>
        <end position="32"/>
    </location>
</feature>
<evidence type="ECO:0000256" key="14">
    <source>
        <dbReference type="RuleBase" id="RU363109"/>
    </source>
</evidence>
<comment type="catalytic activity">
    <reaction evidence="13 14">
        <text>a very-long-chain (3R)-3-hydroxyacyl-CoA = a very-long-chain (2E)-enoyl-CoA + H2O</text>
        <dbReference type="Rhea" id="RHEA:45812"/>
        <dbReference type="ChEBI" id="CHEBI:15377"/>
        <dbReference type="ChEBI" id="CHEBI:83728"/>
        <dbReference type="ChEBI" id="CHEBI:85440"/>
        <dbReference type="EC" id="4.2.1.134"/>
    </reaction>
</comment>
<comment type="caution">
    <text evidence="14">Lacks conserved residue(s) required for the propagation of feature annotation.</text>
</comment>
<dbReference type="EC" id="4.2.1.134" evidence="4 14"/>
<evidence type="ECO:0000256" key="8">
    <source>
        <dbReference type="ARBA" id="ARBA00022989"/>
    </source>
</evidence>
<keyword evidence="5 14" id="KW-0444">Lipid biosynthesis</keyword>
<dbReference type="InterPro" id="IPR007482">
    <property type="entry name" value="Tyr_Pase-like_PTPLA"/>
</dbReference>
<sequence>MGVFEGQFPQWAYLIGYNAISALLWIFVFGRTATVALNNGLSEVYLYPSVRVMVLLTQSLAALDIFHSVIGLVSAPVFTSFVQVAGRSTVLWLVIENYQSSGLSPFYSLMILAWSAADAIRYLYFATRLVGGHQYHNLTWLRYSAFYVLYPVGIASEIGVVYKTISQAWELGYNAHAWAYIAAATLYIPGEFPEVFLHAEQPGPADTIIAAPTLFNHMRRQRRKVLAPGKK</sequence>
<evidence type="ECO:0000313" key="15">
    <source>
        <dbReference type="EMBL" id="KAL1875458.1"/>
    </source>
</evidence>
<evidence type="ECO:0000256" key="13">
    <source>
        <dbReference type="ARBA" id="ARBA00036671"/>
    </source>
</evidence>
<dbReference type="Pfam" id="PF04387">
    <property type="entry name" value="PTPLA"/>
    <property type="match status" value="1"/>
</dbReference>
<keyword evidence="6 14" id="KW-0812">Transmembrane</keyword>
<keyword evidence="7 14" id="KW-0276">Fatty acid metabolism</keyword>
<feature type="transmembrane region" description="Helical" evidence="14">
    <location>
        <begin position="69"/>
        <end position="94"/>
    </location>
</feature>
<feature type="transmembrane region" description="Helical" evidence="14">
    <location>
        <begin position="106"/>
        <end position="124"/>
    </location>
</feature>
<evidence type="ECO:0000256" key="2">
    <source>
        <dbReference type="ARBA" id="ARBA00005194"/>
    </source>
</evidence>
<keyword evidence="14" id="KW-0256">Endoplasmic reticulum</keyword>
<proteinExistence type="inferred from homology"/>
<comment type="similarity">
    <text evidence="3 14">Belongs to the very long-chain fatty acids dehydratase HACD family.</text>
</comment>
<keyword evidence="8 14" id="KW-1133">Transmembrane helix</keyword>
<keyword evidence="16" id="KW-1185">Reference proteome</keyword>
<evidence type="ECO:0000256" key="1">
    <source>
        <dbReference type="ARBA" id="ARBA00004141"/>
    </source>
</evidence>
<evidence type="ECO:0000256" key="10">
    <source>
        <dbReference type="ARBA" id="ARBA00023136"/>
    </source>
</evidence>
<evidence type="ECO:0000313" key="16">
    <source>
        <dbReference type="Proteomes" id="UP001583177"/>
    </source>
</evidence>
<accession>A0ABR3XIM9</accession>
<dbReference type="EMBL" id="JAWRVE010000019">
    <property type="protein sequence ID" value="KAL1875458.1"/>
    <property type="molecule type" value="Genomic_DNA"/>
</dbReference>
<evidence type="ECO:0000256" key="12">
    <source>
        <dbReference type="ARBA" id="ARBA00023239"/>
    </source>
</evidence>
<evidence type="ECO:0000256" key="9">
    <source>
        <dbReference type="ARBA" id="ARBA00023098"/>
    </source>
</evidence>
<keyword evidence="12 14" id="KW-0456">Lyase</keyword>
<evidence type="ECO:0000256" key="6">
    <source>
        <dbReference type="ARBA" id="ARBA00022692"/>
    </source>
</evidence>
<organism evidence="15 16">
    <name type="scientific">Diaporthe australafricana</name>
    <dbReference type="NCBI Taxonomy" id="127596"/>
    <lineage>
        <taxon>Eukaryota</taxon>
        <taxon>Fungi</taxon>
        <taxon>Dikarya</taxon>
        <taxon>Ascomycota</taxon>
        <taxon>Pezizomycotina</taxon>
        <taxon>Sordariomycetes</taxon>
        <taxon>Sordariomycetidae</taxon>
        <taxon>Diaporthales</taxon>
        <taxon>Diaporthaceae</taxon>
        <taxon>Diaporthe</taxon>
    </lineage>
</organism>
<comment type="caution">
    <text evidence="15">The sequence shown here is derived from an EMBL/GenBank/DDBJ whole genome shotgun (WGS) entry which is preliminary data.</text>
</comment>
<comment type="pathway">
    <text evidence="2 14">Lipid metabolism; fatty acid biosynthesis.</text>
</comment>
<keyword evidence="9 14" id="KW-0443">Lipid metabolism</keyword>
<name>A0ABR3XIM9_9PEZI</name>
<gene>
    <name evidence="15" type="ORF">Daus18300_003197</name>
</gene>